<name>E1QUE8_VULDI</name>
<dbReference type="HOGENOM" id="CLU_1870813_0_0_2"/>
<proteinExistence type="predicted"/>
<dbReference type="OrthoDB" id="28522at2157"/>
<evidence type="ECO:0000313" key="2">
    <source>
        <dbReference type="Proteomes" id="UP000006681"/>
    </source>
</evidence>
<sequence>MVTPLDVEILDSQPGLIEVEDYVTIRYRIVGVKAARVGEGYEITALIDVGARFSKQPQQVVGLCGDNVPYRPASFKLVELAHAVVRVDGRVFDVYIEPMAVMIADGFITATGEPCVAIHTAIGWITK</sequence>
<organism evidence="1 2">
    <name type="scientific">Vulcanisaeta distributa (strain DSM 14429 / JCM 11212 / NBRC 100878 / IC-017)</name>
    <dbReference type="NCBI Taxonomy" id="572478"/>
    <lineage>
        <taxon>Archaea</taxon>
        <taxon>Thermoproteota</taxon>
        <taxon>Thermoprotei</taxon>
        <taxon>Thermoproteales</taxon>
        <taxon>Thermoproteaceae</taxon>
        <taxon>Vulcanisaeta</taxon>
    </lineage>
</organism>
<dbReference type="GeneID" id="9751392"/>
<evidence type="ECO:0000313" key="1">
    <source>
        <dbReference type="EMBL" id="ADN49874.1"/>
    </source>
</evidence>
<dbReference type="Proteomes" id="UP000006681">
    <property type="component" value="Chromosome"/>
</dbReference>
<dbReference type="EMBL" id="CP002100">
    <property type="protein sequence ID" value="ADN49874.1"/>
    <property type="molecule type" value="Genomic_DNA"/>
</dbReference>
<gene>
    <name evidence="1" type="ordered locus">Vdis_0474</name>
</gene>
<keyword evidence="2" id="KW-1185">Reference proteome</keyword>
<protein>
    <submittedName>
        <fullName evidence="1">Uncharacterized protein</fullName>
    </submittedName>
</protein>
<dbReference type="KEGG" id="vdi:Vdis_0474"/>
<dbReference type="AlphaFoldDB" id="E1QUE8"/>
<dbReference type="RefSeq" id="WP_013335599.1">
    <property type="nucleotide sequence ID" value="NC_014537.1"/>
</dbReference>
<reference evidence="2" key="2">
    <citation type="journal article" date="2010" name="Stand. Genomic Sci.">
        <title>Complete genome sequence of Vulcanisaeta distributa type strain (IC-017T).</title>
        <authorList>
            <person name="Mavromatis K."/>
            <person name="Sikorski J."/>
            <person name="Pabst E."/>
            <person name="Teshima H."/>
            <person name="Lapidus A."/>
            <person name="Lucas S."/>
            <person name="Nolan M."/>
            <person name="Glavina Del Rio T."/>
            <person name="Cheng J."/>
            <person name="Bruce D."/>
            <person name="Goodwin L."/>
            <person name="Pitluck S."/>
            <person name="Liolios K."/>
            <person name="Ivanova N."/>
            <person name="Mikhailova N."/>
            <person name="Pati A."/>
            <person name="Chen A."/>
            <person name="Palaniappan K."/>
            <person name="Land M."/>
            <person name="Hauser L."/>
            <person name="Chang Y."/>
            <person name="Jeffries C."/>
            <person name="Rohde M."/>
            <person name="Spring S."/>
            <person name="Goker M."/>
            <person name="Wirth R."/>
            <person name="Woyke T."/>
            <person name="Bristow J."/>
            <person name="Eisen J."/>
            <person name="Markowitz V."/>
            <person name="Hugenholtz P."/>
            <person name="Klenk H."/>
            <person name="Kyrpides N."/>
        </authorList>
    </citation>
    <scope>NUCLEOTIDE SEQUENCE [LARGE SCALE GENOMIC DNA]</scope>
    <source>
        <strain evidence="2">DSM 14429 / JCM 11212 / NBRC 100878 / IC-017</strain>
    </source>
</reference>
<reference evidence="1 2" key="1">
    <citation type="journal article" date="2010" name="Stand. Genomic Sci.">
        <title>Complete genome sequence of Vulcanisaeta distributa type strain (IC-017).</title>
        <authorList>
            <person name="Mavromatis K."/>
            <person name="Sikorski J."/>
            <person name="Pabst E."/>
            <person name="Teshima H."/>
            <person name="Lapidus A."/>
            <person name="Lucas S."/>
            <person name="Nolan M."/>
            <person name="Glavina Del Rio T."/>
            <person name="Cheng J.F."/>
            <person name="Bruce D."/>
            <person name="Goodwin L."/>
            <person name="Pitluck S."/>
            <person name="Liolios K."/>
            <person name="Ivanova N."/>
            <person name="Mikhailova N."/>
            <person name="Pati A."/>
            <person name="Chen A."/>
            <person name="Palaniappan K."/>
            <person name="Land M."/>
            <person name="Hauser L."/>
            <person name="Chang Y.J."/>
            <person name="Jeffries C.D."/>
            <person name="Rohde M."/>
            <person name="Spring S."/>
            <person name="Goker M."/>
            <person name="Wirth R."/>
            <person name="Woyke T."/>
            <person name="Bristow J."/>
            <person name="Eisen J.A."/>
            <person name="Markowitz V."/>
            <person name="Hugenholtz P."/>
            <person name="Klenk H.P."/>
            <person name="Kyrpides N.C."/>
        </authorList>
    </citation>
    <scope>NUCLEOTIDE SEQUENCE [LARGE SCALE GENOMIC DNA]</scope>
    <source>
        <strain evidence="2">DSM 14429 / JCM 11212 / NBRC 100878 / IC-017</strain>
    </source>
</reference>
<dbReference type="eggNOG" id="arCOG04010">
    <property type="taxonomic scope" value="Archaea"/>
</dbReference>
<dbReference type="STRING" id="572478.Vdis_0474"/>
<accession>E1QUE8</accession>